<evidence type="ECO:0000256" key="4">
    <source>
        <dbReference type="ARBA" id="ARBA00023136"/>
    </source>
</evidence>
<comment type="caution">
    <text evidence="7">The sequence shown here is derived from an EMBL/GenBank/DDBJ whole genome shotgun (WGS) entry which is preliminary data.</text>
</comment>
<dbReference type="PANTHER" id="PTHR43496">
    <property type="entry name" value="PROTEIN LPLB"/>
    <property type="match status" value="1"/>
</dbReference>
<keyword evidence="5" id="KW-0813">Transport</keyword>
<feature type="transmembrane region" description="Helical" evidence="5">
    <location>
        <begin position="351"/>
        <end position="370"/>
    </location>
</feature>
<keyword evidence="3 5" id="KW-1133">Transmembrane helix</keyword>
<feature type="transmembrane region" description="Helical" evidence="5">
    <location>
        <begin position="417"/>
        <end position="435"/>
    </location>
</feature>
<feature type="transmembrane region" description="Helical" evidence="5">
    <location>
        <begin position="243"/>
        <end position="263"/>
    </location>
</feature>
<reference evidence="7 8" key="1">
    <citation type="journal article" date="2024" name="Chem. Sci.">
        <title>Discovery of megapolipeptins by genome mining of a Burkholderiales bacteria collection.</title>
        <authorList>
            <person name="Paulo B.S."/>
            <person name="Recchia M.J.J."/>
            <person name="Lee S."/>
            <person name="Fergusson C.H."/>
            <person name="Romanowski S.B."/>
            <person name="Hernandez A."/>
            <person name="Krull N."/>
            <person name="Liu D.Y."/>
            <person name="Cavanagh H."/>
            <person name="Bos A."/>
            <person name="Gray C.A."/>
            <person name="Murphy B.T."/>
            <person name="Linington R.G."/>
            <person name="Eustaquio A.S."/>
        </authorList>
    </citation>
    <scope>NUCLEOTIDE SEQUENCE [LARGE SCALE GENOMIC DNA]</scope>
    <source>
        <strain evidence="7 8">RL21-008-BIB-A</strain>
    </source>
</reference>
<feature type="domain" description="ABC transmembrane type-1" evidence="6">
    <location>
        <begin position="345"/>
        <end position="540"/>
    </location>
</feature>
<dbReference type="Proteomes" id="UP001629246">
    <property type="component" value="Unassembled WGS sequence"/>
</dbReference>
<sequence>MILSLHWPWKPSSLAAPGEHSAGALAWLLLLLMLVFMALPLVAILGQAFGGSALISTLQQPGLGLLIGNSVAVSLATTFLVLPLAYLYAMAITRTTMPCKPLFQGIALIPLLAPSLLPGISLVYLFGNQGVLNSWFPNGGIYGFAGILIGEAFYTFPHAVMILLTALAAGDARLYEAATALGAGRLRQFFTVTLPATRYGLVSAGLVVFTLTITDFGVPKVIGGRFPVLAVEAYKQVIGQQNFARGAVIGLMLLLPAVLSFAVDRWLRQRQAALATAKAQPLRPLASPLARALALLCCVLVGVWLLAMLLTAVAAGFMKMWPYKLTLTFAHFNFDDVDGGGWGAFFNSLKLAGGTALLGCLLVFLGAWCSEKLRVAGTARRALHALAMLPMAVPGLVLGLGYIFFFNAAGNPLHGMYGSMALLVCCSIAHFYTTAHLTATTALKQLDADFEAVAASLKVSVWLTLWRVSLPSCLPALLQIARYFFVSAMTTVSAVIFLYTPDTMLASVAVLNMDDAGDTAAAAAMATLIVACSALVCLLLALASNGLMRRSQRWRNGAR</sequence>
<feature type="transmembrane region" description="Helical" evidence="5">
    <location>
        <begin position="292"/>
        <end position="318"/>
    </location>
</feature>
<name>A0ABW9AGP4_9BURK</name>
<feature type="domain" description="ABC transmembrane type-1" evidence="6">
    <location>
        <begin position="67"/>
        <end position="264"/>
    </location>
</feature>
<dbReference type="InterPro" id="IPR017664">
    <property type="entry name" value="AminoethylPonate_ABC_perm-1"/>
</dbReference>
<dbReference type="InterPro" id="IPR035906">
    <property type="entry name" value="MetI-like_sf"/>
</dbReference>
<protein>
    <submittedName>
        <fullName evidence="7">2-aminoethylphosphonate ABC transporter permease subunit</fullName>
    </submittedName>
</protein>
<evidence type="ECO:0000256" key="5">
    <source>
        <dbReference type="RuleBase" id="RU363032"/>
    </source>
</evidence>
<dbReference type="NCBIfam" id="TIGR03262">
    <property type="entry name" value="PhnU2"/>
    <property type="match status" value="1"/>
</dbReference>
<feature type="transmembrane region" description="Helical" evidence="5">
    <location>
        <begin position="65"/>
        <end position="89"/>
    </location>
</feature>
<dbReference type="CDD" id="cd06261">
    <property type="entry name" value="TM_PBP2"/>
    <property type="match status" value="2"/>
</dbReference>
<evidence type="ECO:0000313" key="7">
    <source>
        <dbReference type="EMBL" id="MFL9927207.1"/>
    </source>
</evidence>
<dbReference type="Pfam" id="PF00528">
    <property type="entry name" value="BPD_transp_1"/>
    <property type="match status" value="2"/>
</dbReference>
<comment type="similarity">
    <text evidence="5">Belongs to the binding-protein-dependent transport system permease family.</text>
</comment>
<evidence type="ECO:0000259" key="6">
    <source>
        <dbReference type="PROSITE" id="PS50928"/>
    </source>
</evidence>
<dbReference type="Gene3D" id="1.10.3720.10">
    <property type="entry name" value="MetI-like"/>
    <property type="match status" value="2"/>
</dbReference>
<gene>
    <name evidence="7" type="ORF">PQR62_23245</name>
</gene>
<keyword evidence="4 5" id="KW-0472">Membrane</keyword>
<feature type="transmembrane region" description="Helical" evidence="5">
    <location>
        <begin position="101"/>
        <end position="126"/>
    </location>
</feature>
<dbReference type="RefSeq" id="WP_408160448.1">
    <property type="nucleotide sequence ID" value="NZ_JAQQFM010000013.1"/>
</dbReference>
<feature type="transmembrane region" description="Helical" evidence="5">
    <location>
        <begin position="520"/>
        <end position="543"/>
    </location>
</feature>
<accession>A0ABW9AGP4</accession>
<feature type="transmembrane region" description="Helical" evidence="5">
    <location>
        <begin position="21"/>
        <end position="45"/>
    </location>
</feature>
<evidence type="ECO:0000313" key="8">
    <source>
        <dbReference type="Proteomes" id="UP001629246"/>
    </source>
</evidence>
<keyword evidence="2 5" id="KW-0812">Transmembrane</keyword>
<evidence type="ECO:0000256" key="3">
    <source>
        <dbReference type="ARBA" id="ARBA00022989"/>
    </source>
</evidence>
<dbReference type="PANTHER" id="PTHR43496:SF1">
    <property type="entry name" value="POLYGALACTURONAN_RHAMNOGALACTURONAN TRANSPORT SYSTEM PERMEASE PROTEIN YTEP"/>
    <property type="match status" value="1"/>
</dbReference>
<dbReference type="PROSITE" id="PS50928">
    <property type="entry name" value="ABC_TM1"/>
    <property type="match status" value="2"/>
</dbReference>
<dbReference type="EMBL" id="JAQQFM010000013">
    <property type="protein sequence ID" value="MFL9927207.1"/>
    <property type="molecule type" value="Genomic_DNA"/>
</dbReference>
<feature type="transmembrane region" description="Helical" evidence="5">
    <location>
        <begin position="382"/>
        <end position="405"/>
    </location>
</feature>
<feature type="transmembrane region" description="Helical" evidence="5">
    <location>
        <begin position="189"/>
        <end position="213"/>
    </location>
</feature>
<dbReference type="SUPFAM" id="SSF161098">
    <property type="entry name" value="MetI-like"/>
    <property type="match status" value="2"/>
</dbReference>
<feature type="transmembrane region" description="Helical" evidence="5">
    <location>
        <begin position="141"/>
        <end position="168"/>
    </location>
</feature>
<evidence type="ECO:0000256" key="1">
    <source>
        <dbReference type="ARBA" id="ARBA00004651"/>
    </source>
</evidence>
<evidence type="ECO:0000256" key="2">
    <source>
        <dbReference type="ARBA" id="ARBA00022692"/>
    </source>
</evidence>
<comment type="subcellular location">
    <subcellularLocation>
        <location evidence="1 5">Cell membrane</location>
        <topology evidence="1 5">Multi-pass membrane protein</topology>
    </subcellularLocation>
</comment>
<proteinExistence type="inferred from homology"/>
<dbReference type="InterPro" id="IPR000515">
    <property type="entry name" value="MetI-like"/>
</dbReference>
<feature type="transmembrane region" description="Helical" evidence="5">
    <location>
        <begin position="480"/>
        <end position="500"/>
    </location>
</feature>
<keyword evidence="8" id="KW-1185">Reference proteome</keyword>
<organism evidence="7 8">
    <name type="scientific">Herbaspirillum lusitanum</name>
    <dbReference type="NCBI Taxonomy" id="213312"/>
    <lineage>
        <taxon>Bacteria</taxon>
        <taxon>Pseudomonadati</taxon>
        <taxon>Pseudomonadota</taxon>
        <taxon>Betaproteobacteria</taxon>
        <taxon>Burkholderiales</taxon>
        <taxon>Oxalobacteraceae</taxon>
        <taxon>Herbaspirillum</taxon>
    </lineage>
</organism>